<evidence type="ECO:0000256" key="2">
    <source>
        <dbReference type="ARBA" id="ARBA00022448"/>
    </source>
</evidence>
<dbReference type="InterPro" id="IPR004776">
    <property type="entry name" value="Mem_transp_PIN-like"/>
</dbReference>
<dbReference type="Pfam" id="PF03547">
    <property type="entry name" value="Mem_trans"/>
    <property type="match status" value="1"/>
</dbReference>
<feature type="transmembrane region" description="Helical" evidence="7">
    <location>
        <begin position="65"/>
        <end position="86"/>
    </location>
</feature>
<evidence type="ECO:0000256" key="5">
    <source>
        <dbReference type="ARBA" id="ARBA00022989"/>
    </source>
</evidence>
<keyword evidence="3" id="KW-1003">Cell membrane</keyword>
<name>A0A1H8FPD4_9RHOB</name>
<evidence type="ECO:0000256" key="4">
    <source>
        <dbReference type="ARBA" id="ARBA00022692"/>
    </source>
</evidence>
<feature type="transmembrane region" description="Helical" evidence="7">
    <location>
        <begin position="252"/>
        <end position="274"/>
    </location>
</feature>
<feature type="transmembrane region" description="Helical" evidence="7">
    <location>
        <begin position="123"/>
        <end position="145"/>
    </location>
</feature>
<feature type="transmembrane region" description="Helical" evidence="7">
    <location>
        <begin position="98"/>
        <end position="117"/>
    </location>
</feature>
<feature type="transmembrane region" description="Helical" evidence="7">
    <location>
        <begin position="191"/>
        <end position="212"/>
    </location>
</feature>
<comment type="subcellular location">
    <subcellularLocation>
        <location evidence="1">Membrane</location>
        <topology evidence="1">Multi-pass membrane protein</topology>
    </subcellularLocation>
</comment>
<dbReference type="EMBL" id="FOCI01000013">
    <property type="protein sequence ID" value="SEN33546.1"/>
    <property type="molecule type" value="Genomic_DNA"/>
</dbReference>
<sequence>MIAVFLQTLPFFGIIGLGYGAARIRFFGPDATAALTRFVFYFALSALLFRFSANLSLGQVWDGPFVLAYLCGTGAIYALATVVAMARGLPVAEAAVEAQVAVIGNVGFLGIPMLTLLLGEAAIGPIMLVLSVDLIVFGSLIVILITGSRDGRIHAGVLATVGLGLLRNPMIVSIVLGLTVSALALPVPDPLNAFVTLLGGAATPGALFAIGASLAAKSAERVSVALWLSAAKLLLHPVAVAAFALLVFDVALAAAAVMIAAAALPVAGNVYMLAQHYGVAAARVSAAILVTTTFSIVTISTVVALTAPLR</sequence>
<dbReference type="PANTHER" id="PTHR36838">
    <property type="entry name" value="AUXIN EFFLUX CARRIER FAMILY PROTEIN"/>
    <property type="match status" value="1"/>
</dbReference>
<keyword evidence="4 7" id="KW-0812">Transmembrane</keyword>
<keyword evidence="5 7" id="KW-1133">Transmembrane helix</keyword>
<evidence type="ECO:0000313" key="9">
    <source>
        <dbReference type="Proteomes" id="UP000199585"/>
    </source>
</evidence>
<dbReference type="GO" id="GO:0055085">
    <property type="term" value="P:transmembrane transport"/>
    <property type="evidence" value="ECO:0007669"/>
    <property type="project" value="InterPro"/>
</dbReference>
<keyword evidence="6 7" id="KW-0472">Membrane</keyword>
<keyword evidence="2" id="KW-0813">Transport</keyword>
<evidence type="ECO:0008006" key="10">
    <source>
        <dbReference type="Google" id="ProtNLM"/>
    </source>
</evidence>
<evidence type="ECO:0000256" key="7">
    <source>
        <dbReference type="SAM" id="Phobius"/>
    </source>
</evidence>
<evidence type="ECO:0000256" key="1">
    <source>
        <dbReference type="ARBA" id="ARBA00004141"/>
    </source>
</evidence>
<evidence type="ECO:0000313" key="8">
    <source>
        <dbReference type="EMBL" id="SEN33546.1"/>
    </source>
</evidence>
<gene>
    <name evidence="8" type="ORF">SAMN04488003_11388</name>
</gene>
<dbReference type="Proteomes" id="UP000199585">
    <property type="component" value="Unassembled WGS sequence"/>
</dbReference>
<accession>A0A1H8FPD4</accession>
<feature type="transmembrane region" description="Helical" evidence="7">
    <location>
        <begin position="34"/>
        <end position="53"/>
    </location>
</feature>
<keyword evidence="9" id="KW-1185">Reference proteome</keyword>
<feature type="transmembrane region" description="Helical" evidence="7">
    <location>
        <begin position="224"/>
        <end position="246"/>
    </location>
</feature>
<dbReference type="AlphaFoldDB" id="A0A1H8FPD4"/>
<proteinExistence type="predicted"/>
<feature type="transmembrane region" description="Helical" evidence="7">
    <location>
        <begin position="157"/>
        <end position="185"/>
    </location>
</feature>
<evidence type="ECO:0000256" key="3">
    <source>
        <dbReference type="ARBA" id="ARBA00022475"/>
    </source>
</evidence>
<reference evidence="8 9" key="1">
    <citation type="submission" date="2016-10" db="EMBL/GenBank/DDBJ databases">
        <authorList>
            <person name="de Groot N.N."/>
        </authorList>
    </citation>
    <scope>NUCLEOTIDE SEQUENCE [LARGE SCALE GENOMIC DNA]</scope>
    <source>
        <strain evidence="8 9">DSM 16213</strain>
    </source>
</reference>
<feature type="transmembrane region" description="Helical" evidence="7">
    <location>
        <begin position="6"/>
        <end position="22"/>
    </location>
</feature>
<organism evidence="8 9">
    <name type="scientific">Loktanella fryxellensis</name>
    <dbReference type="NCBI Taxonomy" id="245187"/>
    <lineage>
        <taxon>Bacteria</taxon>
        <taxon>Pseudomonadati</taxon>
        <taxon>Pseudomonadota</taxon>
        <taxon>Alphaproteobacteria</taxon>
        <taxon>Rhodobacterales</taxon>
        <taxon>Roseobacteraceae</taxon>
        <taxon>Loktanella</taxon>
    </lineage>
</organism>
<dbReference type="PANTHER" id="PTHR36838:SF3">
    <property type="entry name" value="TRANSPORTER AUXIN EFFLUX CARRIER EC FAMILY"/>
    <property type="match status" value="1"/>
</dbReference>
<dbReference type="OrthoDB" id="7329340at2"/>
<feature type="transmembrane region" description="Helical" evidence="7">
    <location>
        <begin position="286"/>
        <end position="307"/>
    </location>
</feature>
<evidence type="ECO:0000256" key="6">
    <source>
        <dbReference type="ARBA" id="ARBA00023136"/>
    </source>
</evidence>
<dbReference type="GO" id="GO:0016020">
    <property type="term" value="C:membrane"/>
    <property type="evidence" value="ECO:0007669"/>
    <property type="project" value="UniProtKB-SubCell"/>
</dbReference>
<protein>
    <recommendedName>
        <fullName evidence="10">Malate transporter</fullName>
    </recommendedName>
</protein>
<dbReference type="RefSeq" id="WP_089903303.1">
    <property type="nucleotide sequence ID" value="NZ_FOCI01000013.1"/>
</dbReference>
<dbReference type="STRING" id="245187.SAMN04488003_11388"/>